<keyword evidence="4 9" id="KW-1133">Transmembrane helix</keyword>
<dbReference type="EMBL" id="PIUM01000015">
    <property type="protein sequence ID" value="PKU23912.1"/>
    <property type="molecule type" value="Genomic_DNA"/>
</dbReference>
<dbReference type="Pfam" id="PF09976">
    <property type="entry name" value="TPR_21"/>
    <property type="match status" value="1"/>
</dbReference>
<dbReference type="RefSeq" id="WP_101251173.1">
    <property type="nucleotide sequence ID" value="NZ_PIUM01000015.1"/>
</dbReference>
<evidence type="ECO:0000256" key="4">
    <source>
        <dbReference type="ARBA" id="ARBA00022989"/>
    </source>
</evidence>
<evidence type="ECO:0000313" key="11">
    <source>
        <dbReference type="EMBL" id="PKU23912.1"/>
    </source>
</evidence>
<evidence type="ECO:0000256" key="8">
    <source>
        <dbReference type="ARBA" id="ARBA00024235"/>
    </source>
</evidence>
<evidence type="ECO:0000256" key="7">
    <source>
        <dbReference type="ARBA" id="ARBA00024197"/>
    </source>
</evidence>
<dbReference type="InterPro" id="IPR026039">
    <property type="entry name" value="YfgM"/>
</dbReference>
<evidence type="ECO:0000256" key="9">
    <source>
        <dbReference type="SAM" id="Phobius"/>
    </source>
</evidence>
<protein>
    <recommendedName>
        <fullName evidence="8">Ancillary SecYEG translocon subunit</fullName>
    </recommendedName>
</protein>
<feature type="domain" description="Ancillary SecYEG translocon subunit/Cell division coordinator CpoB TPR" evidence="10">
    <location>
        <begin position="29"/>
        <end position="156"/>
    </location>
</feature>
<keyword evidence="2" id="KW-1003">Cell membrane</keyword>
<organism evidence="11 12">
    <name type="scientific">Telmatospirillum siberiense</name>
    <dbReference type="NCBI Taxonomy" id="382514"/>
    <lineage>
        <taxon>Bacteria</taxon>
        <taxon>Pseudomonadati</taxon>
        <taxon>Pseudomonadota</taxon>
        <taxon>Alphaproteobacteria</taxon>
        <taxon>Rhodospirillales</taxon>
        <taxon>Rhodospirillaceae</taxon>
        <taxon>Telmatospirillum</taxon>
    </lineage>
</organism>
<evidence type="ECO:0000256" key="5">
    <source>
        <dbReference type="ARBA" id="ARBA00023136"/>
    </source>
</evidence>
<evidence type="ECO:0000256" key="2">
    <source>
        <dbReference type="ARBA" id="ARBA00022475"/>
    </source>
</evidence>
<sequence>MSSSDHDSAGDLLIQEVEEELRRDQYHKLWKRYGNYIVAAVVAVILVVAGYQGWQEWQGRQRQQEAARFEAAQDLVAQGKTAESAEALAKLSSDGHTGFATAAGMRRAELLLGQGDVVGAAAAYDQVANSSGPALYRDLAVLKVALLTLDSGDAAALESRVAPLSAVANPWHFSATEILALLAQKKGDAQKAALLYKQLADDLQAPAGIRARAAEMLAVLPPAADKAKG</sequence>
<dbReference type="PANTHER" id="PTHR38035:SF1">
    <property type="entry name" value="ANCILLARY SECYEG TRANSLOCON SUBUNIT"/>
    <property type="match status" value="1"/>
</dbReference>
<dbReference type="InterPro" id="IPR018704">
    <property type="entry name" value="SecYEG/CpoB_TPR"/>
</dbReference>
<keyword evidence="12" id="KW-1185">Reference proteome</keyword>
<dbReference type="Gene3D" id="1.25.40.10">
    <property type="entry name" value="Tetratricopeptide repeat domain"/>
    <property type="match status" value="1"/>
</dbReference>
<dbReference type="PANTHER" id="PTHR38035">
    <property type="entry name" value="UPF0070 PROTEIN YFGM"/>
    <property type="match status" value="1"/>
</dbReference>
<reference evidence="12" key="1">
    <citation type="submission" date="2017-12" db="EMBL/GenBank/DDBJ databases">
        <title>Draft genome sequence of Telmatospirillum siberiense 26-4b1T, an acidotolerant peatland alphaproteobacterium potentially involved in sulfur cycling.</title>
        <authorList>
            <person name="Hausmann B."/>
            <person name="Pjevac P."/>
            <person name="Schreck K."/>
            <person name="Herbold C.W."/>
            <person name="Daims H."/>
            <person name="Wagner M."/>
            <person name="Pester M."/>
            <person name="Loy A."/>
        </authorList>
    </citation>
    <scope>NUCLEOTIDE SEQUENCE [LARGE SCALE GENOMIC DNA]</scope>
    <source>
        <strain evidence="12">26-4b1</strain>
    </source>
</reference>
<dbReference type="AlphaFoldDB" id="A0A2N3PU29"/>
<dbReference type="GO" id="GO:0044877">
    <property type="term" value="F:protein-containing complex binding"/>
    <property type="evidence" value="ECO:0007669"/>
    <property type="project" value="InterPro"/>
</dbReference>
<comment type="caution">
    <text evidence="11">The sequence shown here is derived from an EMBL/GenBank/DDBJ whole genome shotgun (WGS) entry which is preliminary data.</text>
</comment>
<name>A0A2N3PU29_9PROT</name>
<dbReference type="GO" id="GO:0005886">
    <property type="term" value="C:plasma membrane"/>
    <property type="evidence" value="ECO:0007669"/>
    <property type="project" value="UniProtKB-SubCell"/>
</dbReference>
<dbReference type="OrthoDB" id="7173339at2"/>
<comment type="subcellular location">
    <subcellularLocation>
        <location evidence="1">Cell membrane</location>
        <topology evidence="1">Single-pass type II membrane protein</topology>
    </subcellularLocation>
</comment>
<evidence type="ECO:0000256" key="6">
    <source>
        <dbReference type="ARBA" id="ARBA00023186"/>
    </source>
</evidence>
<evidence type="ECO:0000256" key="1">
    <source>
        <dbReference type="ARBA" id="ARBA00004401"/>
    </source>
</evidence>
<dbReference type="Proteomes" id="UP000233293">
    <property type="component" value="Unassembled WGS sequence"/>
</dbReference>
<dbReference type="InterPro" id="IPR011990">
    <property type="entry name" value="TPR-like_helical_dom_sf"/>
</dbReference>
<feature type="transmembrane region" description="Helical" evidence="9">
    <location>
        <begin position="33"/>
        <end position="54"/>
    </location>
</feature>
<accession>A0A2N3PU29</accession>
<keyword evidence="3 9" id="KW-0812">Transmembrane</keyword>
<keyword evidence="5 9" id="KW-0472">Membrane</keyword>
<proteinExistence type="inferred from homology"/>
<evidence type="ECO:0000313" key="12">
    <source>
        <dbReference type="Proteomes" id="UP000233293"/>
    </source>
</evidence>
<gene>
    <name evidence="11" type="ORF">CWS72_13630</name>
</gene>
<evidence type="ECO:0000256" key="3">
    <source>
        <dbReference type="ARBA" id="ARBA00022692"/>
    </source>
</evidence>
<keyword evidence="6" id="KW-0143">Chaperone</keyword>
<evidence type="ECO:0000259" key="10">
    <source>
        <dbReference type="Pfam" id="PF09976"/>
    </source>
</evidence>
<comment type="similarity">
    <text evidence="7">Belongs to the YfgM family.</text>
</comment>